<comment type="caution">
    <text evidence="6">The sequence shown here is derived from an EMBL/GenBank/DDBJ whole genome shotgun (WGS) entry which is preliminary data.</text>
</comment>
<evidence type="ECO:0000259" key="5">
    <source>
        <dbReference type="PROSITE" id="PS51900"/>
    </source>
</evidence>
<evidence type="ECO:0000256" key="4">
    <source>
        <dbReference type="PROSITE-ProRule" id="PRU01248"/>
    </source>
</evidence>
<dbReference type="InterPro" id="IPR011010">
    <property type="entry name" value="DNA_brk_join_enz"/>
</dbReference>
<dbReference type="InterPro" id="IPR010998">
    <property type="entry name" value="Integrase_recombinase_N"/>
</dbReference>
<dbReference type="Proteomes" id="UP001204621">
    <property type="component" value="Unassembled WGS sequence"/>
</dbReference>
<evidence type="ECO:0000256" key="2">
    <source>
        <dbReference type="ARBA" id="ARBA00023125"/>
    </source>
</evidence>
<protein>
    <submittedName>
        <fullName evidence="6">Site-specific integrase</fullName>
    </submittedName>
</protein>
<dbReference type="EMBL" id="JANUGU010000010">
    <property type="protein sequence ID" value="MCS0660766.1"/>
    <property type="molecule type" value="Genomic_DNA"/>
</dbReference>
<name>A0ABT2D3G9_9BURK</name>
<dbReference type="Gene3D" id="1.10.443.10">
    <property type="entry name" value="Intergrase catalytic core"/>
    <property type="match status" value="1"/>
</dbReference>
<reference evidence="6 7" key="1">
    <citation type="submission" date="2022-08" db="EMBL/GenBank/DDBJ databases">
        <title>Reclassification of Massilia species as members of the genera Telluria, Duganella, Pseudoduganella, Mokoshia gen. nov. and Zemynaea gen. nov. using orthogonal and non-orthogonal genome-based approaches.</title>
        <authorList>
            <person name="Bowman J.P."/>
        </authorList>
    </citation>
    <scope>NUCLEOTIDE SEQUENCE [LARGE SCALE GENOMIC DNA]</scope>
    <source>
        <strain evidence="6 7">JCM 31606</strain>
    </source>
</reference>
<organism evidence="6 7">
    <name type="scientific">Massilia terrae</name>
    <dbReference type="NCBI Taxonomy" id="1811224"/>
    <lineage>
        <taxon>Bacteria</taxon>
        <taxon>Pseudomonadati</taxon>
        <taxon>Pseudomonadota</taxon>
        <taxon>Betaproteobacteria</taxon>
        <taxon>Burkholderiales</taxon>
        <taxon>Oxalobacteraceae</taxon>
        <taxon>Telluria group</taxon>
        <taxon>Massilia</taxon>
    </lineage>
</organism>
<keyword evidence="2 4" id="KW-0238">DNA-binding</keyword>
<proteinExistence type="predicted"/>
<accession>A0ABT2D3G9</accession>
<evidence type="ECO:0000256" key="1">
    <source>
        <dbReference type="ARBA" id="ARBA00022908"/>
    </source>
</evidence>
<dbReference type="RefSeq" id="WP_258813964.1">
    <property type="nucleotide sequence ID" value="NZ_JANUGU010000010.1"/>
</dbReference>
<evidence type="ECO:0000256" key="3">
    <source>
        <dbReference type="ARBA" id="ARBA00023172"/>
    </source>
</evidence>
<keyword evidence="7" id="KW-1185">Reference proteome</keyword>
<dbReference type="Gene3D" id="1.10.150.130">
    <property type="match status" value="1"/>
</dbReference>
<dbReference type="InterPro" id="IPR013762">
    <property type="entry name" value="Integrase-like_cat_sf"/>
</dbReference>
<dbReference type="SUPFAM" id="SSF56349">
    <property type="entry name" value="DNA breaking-rejoining enzymes"/>
    <property type="match status" value="1"/>
</dbReference>
<keyword evidence="3" id="KW-0233">DNA recombination</keyword>
<sequence>MLSVVKVSTKRWKLVPYAGSETAGEIIWDDLDFEGAGTKHQRLYLKKSLRELLEALLEKSESEVGQLSPNTVRNKQRRLWAFASWMAKREIWLLSQLEEFDLIEYVQEIITRRLSEKASIRSKSISSLISFFRDVWIVRESYTAPIRIDPDKCEELLALTGLGSDLKRWSPVQLEVAKPLIQDALQWIETAAPLLNNILAEVHRRVGGTVGLTRKQIYRCTNQAYQEIARSEDYARLRQVLRSSEEDVVAVLRRATKLADGATIVLILFLTGVRISEARSLKSGCVTEERHDTGTTYRYINGIAAKKKGSSRHWVVPEVVVDAIALLEARHKSAGGSLENAPHLFRSFSGNGARARSSTRMTVPSFTTLSKLLVNFAGSSHRALPFHGHIHPHQGRKTFARFVMCRDKRALGALVQHYGHLYGAVLDGAYVGSDIELQEMLNEENRADLAEGLMDMLSGATLGGKGAASLARARKAAEATIKFGGRTSLRTIVDRMIEQGVKLAPCDWGYCLYEQDMSACRGTAAGPNPINRCPSTCSSCQNFAITEKFRGWWEERYRREEEFLQRTGVPEQTKVLVQCRLSESAQVLRSLNETPCDIKTKNQR</sequence>
<dbReference type="PROSITE" id="PS51900">
    <property type="entry name" value="CB"/>
    <property type="match status" value="1"/>
</dbReference>
<evidence type="ECO:0000313" key="6">
    <source>
        <dbReference type="EMBL" id="MCS0660766.1"/>
    </source>
</evidence>
<feature type="domain" description="Core-binding (CB)" evidence="5">
    <location>
        <begin position="47"/>
        <end position="136"/>
    </location>
</feature>
<keyword evidence="1" id="KW-0229">DNA integration</keyword>
<dbReference type="InterPro" id="IPR044068">
    <property type="entry name" value="CB"/>
</dbReference>
<gene>
    <name evidence="6" type="ORF">NX778_22085</name>
</gene>
<evidence type="ECO:0000313" key="7">
    <source>
        <dbReference type="Proteomes" id="UP001204621"/>
    </source>
</evidence>